<feature type="compositionally biased region" description="Basic and acidic residues" evidence="7">
    <location>
        <begin position="504"/>
        <end position="518"/>
    </location>
</feature>
<evidence type="ECO:0000259" key="9">
    <source>
        <dbReference type="PROSITE" id="PS51154"/>
    </source>
</evidence>
<evidence type="ECO:0000259" key="8">
    <source>
        <dbReference type="PROSITE" id="PS51059"/>
    </source>
</evidence>
<gene>
    <name evidence="10" type="ORF">OCTVUL_1B017694</name>
</gene>
<evidence type="ECO:0000256" key="7">
    <source>
        <dbReference type="SAM" id="MobiDB-lite"/>
    </source>
</evidence>
<dbReference type="GO" id="GO:0010629">
    <property type="term" value="P:negative regulation of gene expression"/>
    <property type="evidence" value="ECO:0007669"/>
    <property type="project" value="TreeGrafter"/>
</dbReference>
<dbReference type="InterPro" id="IPR043472">
    <property type="entry name" value="Macro_dom-like"/>
</dbReference>
<protein>
    <recommendedName>
        <fullName evidence="6">Poly [ADP-ribose] polymerase</fullName>
        <shortName evidence="6">PARP</shortName>
        <ecNumber evidence="6">2.4.2.-</ecNumber>
    </recommendedName>
</protein>
<feature type="region of interest" description="Disordered" evidence="7">
    <location>
        <begin position="504"/>
        <end position="525"/>
    </location>
</feature>
<keyword evidence="2 6" id="KW-0328">Glycosyltransferase</keyword>
<feature type="domain" description="Macro" evidence="9">
    <location>
        <begin position="541"/>
        <end position="712"/>
    </location>
</feature>
<dbReference type="CDD" id="cd01439">
    <property type="entry name" value="TCCD_inducible_PARP_like"/>
    <property type="match status" value="1"/>
</dbReference>
<dbReference type="Gene3D" id="3.90.228.10">
    <property type="match status" value="1"/>
</dbReference>
<comment type="subcellular location">
    <subcellularLocation>
        <location evidence="1">Nucleus</location>
    </subcellularLocation>
</comment>
<dbReference type="InterPro" id="IPR052056">
    <property type="entry name" value="Mono-ARTD/PARP"/>
</dbReference>
<evidence type="ECO:0000256" key="5">
    <source>
        <dbReference type="ARBA" id="ARBA00023242"/>
    </source>
</evidence>
<dbReference type="SUPFAM" id="SSF52949">
    <property type="entry name" value="Macro domain-like"/>
    <property type="match status" value="5"/>
</dbReference>
<evidence type="ECO:0000256" key="6">
    <source>
        <dbReference type="RuleBase" id="RU362114"/>
    </source>
</evidence>
<keyword evidence="4 6" id="KW-0520">NAD</keyword>
<evidence type="ECO:0000313" key="11">
    <source>
        <dbReference type="Proteomes" id="UP001162480"/>
    </source>
</evidence>
<feature type="region of interest" description="Disordered" evidence="7">
    <location>
        <begin position="1533"/>
        <end position="1562"/>
    </location>
</feature>
<proteinExistence type="predicted"/>
<dbReference type="Pfam" id="PF00644">
    <property type="entry name" value="PARP"/>
    <property type="match status" value="1"/>
</dbReference>
<evidence type="ECO:0000313" key="10">
    <source>
        <dbReference type="EMBL" id="CAI9714737.1"/>
    </source>
</evidence>
<organism evidence="10 11">
    <name type="scientific">Octopus vulgaris</name>
    <name type="common">Common octopus</name>
    <dbReference type="NCBI Taxonomy" id="6645"/>
    <lineage>
        <taxon>Eukaryota</taxon>
        <taxon>Metazoa</taxon>
        <taxon>Spiralia</taxon>
        <taxon>Lophotrochozoa</taxon>
        <taxon>Mollusca</taxon>
        <taxon>Cephalopoda</taxon>
        <taxon>Coleoidea</taxon>
        <taxon>Octopodiformes</taxon>
        <taxon>Octopoda</taxon>
        <taxon>Incirrata</taxon>
        <taxon>Octopodidae</taxon>
        <taxon>Octopus</taxon>
    </lineage>
</organism>
<accession>A0AA36AHM0</accession>
<dbReference type="GO" id="GO:0005634">
    <property type="term" value="C:nucleus"/>
    <property type="evidence" value="ECO:0007669"/>
    <property type="project" value="UniProtKB-SubCell"/>
</dbReference>
<dbReference type="GO" id="GO:0070212">
    <property type="term" value="P:protein poly-ADP-ribosylation"/>
    <property type="evidence" value="ECO:0007669"/>
    <property type="project" value="TreeGrafter"/>
</dbReference>
<feature type="domain" description="PARP catalytic" evidence="8">
    <location>
        <begin position="1833"/>
        <end position="2023"/>
    </location>
</feature>
<dbReference type="EMBL" id="OX597814">
    <property type="protein sequence ID" value="CAI9714737.1"/>
    <property type="molecule type" value="Genomic_DNA"/>
</dbReference>
<keyword evidence="3 6" id="KW-0808">Transferase</keyword>
<dbReference type="Pfam" id="PF23085">
    <property type="entry name" value="RRM_PARP14_3"/>
    <property type="match status" value="1"/>
</dbReference>
<dbReference type="InterPro" id="IPR012317">
    <property type="entry name" value="Poly(ADP-ribose)pol_cat_dom"/>
</dbReference>
<dbReference type="GO" id="GO:1990404">
    <property type="term" value="F:NAD+-protein mono-ADP-ribosyltransferase activity"/>
    <property type="evidence" value="ECO:0007669"/>
    <property type="project" value="TreeGrafter"/>
</dbReference>
<dbReference type="Pfam" id="PF01661">
    <property type="entry name" value="Macro"/>
    <property type="match status" value="3"/>
</dbReference>
<dbReference type="EC" id="2.4.2.-" evidence="6"/>
<feature type="domain" description="Macro" evidence="9">
    <location>
        <begin position="1135"/>
        <end position="1321"/>
    </location>
</feature>
<dbReference type="GO" id="GO:0005737">
    <property type="term" value="C:cytoplasm"/>
    <property type="evidence" value="ECO:0007669"/>
    <property type="project" value="TreeGrafter"/>
</dbReference>
<evidence type="ECO:0000256" key="3">
    <source>
        <dbReference type="ARBA" id="ARBA00022679"/>
    </source>
</evidence>
<sequence length="2023" mass="231785">MEKRDFENVQRMCPETPFDGNQLEVERIEEINSVQVKNVSSNVSSESLQSYFGDRERSSGGDISSVHQQTSDTYIISFKEAYVVLDVCSRDHILQNVKLDVQPFWEPCEENTISSQQVHDYLLPSQFHLTFLQKHKIKVNDQLKKWAEVIWKDSKFNKLKLKYSEENFEEIEKCLEDLLNSITIETIDVPTDMFEDIVRTFNSEADQRYFYFDNRNFQAHILGFDTSNVIKMKKRLLDNLRTEREDDLNIHEKRILSGLRFREQAERQSEDLKVRIYVNKVIFKGHTSKIAECQKDMNKILQSVVRSKLGLPLNTGMIINKKPVKEYLDEKLRNKKCIGSWETGDGDSVILYASDKTHLSLLEEIMKETFVANTLDFVDKIKDTPSHVKWLTLVKSVKEEFLDFCFIGEKSIVAVDAVVNVIKSEIDNFKQSLNYESYIPMNRAHFLFLKEFKEQEINDFSEKNKIKNVCLKDNKLHLDGTQEQIRKMETFIENLRKDISSKDATFRSQETQKSEEGKNFSWEKQMKSESKKLNSDLGSETNEIVNVKYKNCEIVLKEGDITTLDTDAIVNAANGRLEHWGGVAAAIVQKGGFEIQVESNKIMERRSELKTGEVVSTNAGKLKCKTIIHAVGPVWNNGWDQEMYYLSVSVQNCLAVLERKSYTSIAIPAISTVVLDVCSRDHILQNVKLDVQPFWEPCEENTISSQQVHDYLLPSQFHLTFLQKHKIKVNDQLKKWAEVIWKDSKFNKLKLKYSEENFEEIEKCLEDLLNSITIETIDIPTDMFEDIVRTFNSEADQRYFYFDNRNFQAHILGFDTSNVIKMKKRLLDNLRTEREDDLNIHERLILSGLEFFEQAERQSEDLKVRIYGNKVIFKGHTSKIAECQKDMNKILQSVVRSKLGLPLNTGMIINKKTVKEYLDEKLRNKKCIGSWETGDGDSVLLHASDKTHLSLLEGIMKETFVANTLDFVDKIKDTPNHGKWLTLVKSVKEEFPDFHFIGEDSIVAVDAVVNDIKTKIDNFEQSLIYESYISMNLAHFLFLKEFKEQEINDFSEKNKIKNVCLKDNKLHLEGTQNQIRKMETFIENLRKDISSKEVNFEMFGFQEFLENEEGKNFLCEMQKQSESIISLNSDLGSETDEIVNVKYKNCEIVLKEGDITTLDTDAIVNAANGRLEHRGGVAAAIVQKGGPEIQIECNKIMKERRSELKTGEVVSTNAGRLKCKTIVHAVGPVWNNGRDQEVFHLSRAVQNCLAFLEKKPYTSIAIPAISTGIFGIPIEEGTKCTVTTIKNYLDAYSNSKIKHICLIDVRKEVIRAFKLHLETVFGISKSREATSLNPSLPGPQQKATPMTSRENAGIKINLTINSISNAFILANLTQIITICLYTAERMGAKSLAFPILGAGVLRYPIEELPGIMYEAVKNYSIQNTSQIKVVNFVVYPQDTEIVKKFDEYLLNRQKNEGLLPRDTVSSTPKTNVTSRENAGIKINLTIDSISNAFVDVIVNSTNKQLQLNDGSISKFILNAAGPEIQDECNQKYPQDTVSSNASLPGSQQESSSMTPRTNVTSRENAGIKIKLKTDSISNASVDVIVNSTNKQLQLHKGSISKFILNAAGAQIQSECNQKYPQGISTSEIAITKGYNLKYDEHIDDEDDEDKEIEYDVSAGQKDVGVTLKFFAKYQNLDNAIETVKKEYDSLLTTQQIPFDDVDLTESRKLRLRDISRTHKIQISVSDTITIYGRQSHVKDAEPSVRSLLKEFKETDDETLIKEMVQWSYFEEKFPKNLRMFSDKENAKLERAYSQKKKFINWNKIKYDFQKMSFQSGKREFKMKRKQNQKEESVPDTWSPMGDKELHKIVQVTNGPEYEDIQATFRRNLPSYRIIKIERIQNKTLYQGYQALKKKFEVENPNIANEVDGLWHGTAEGAVEGINKSGFNRSYCGKNATAFGEGVYFAKDIKYSANDTYSTPDHHGTKRIYQCSVLVGKVMQGQHGLKFLQESYNSAVDNIQTPSIYVIFHDSQAYPKYLITFSNQ</sequence>
<keyword evidence="5" id="KW-0539">Nucleus</keyword>
<dbReference type="GO" id="GO:0003714">
    <property type="term" value="F:transcription corepressor activity"/>
    <property type="evidence" value="ECO:0007669"/>
    <property type="project" value="TreeGrafter"/>
</dbReference>
<dbReference type="SUPFAM" id="SSF56399">
    <property type="entry name" value="ADP-ribosylation"/>
    <property type="match status" value="1"/>
</dbReference>
<dbReference type="SMART" id="SM00506">
    <property type="entry name" value="A1pp"/>
    <property type="match status" value="2"/>
</dbReference>
<dbReference type="PROSITE" id="PS51059">
    <property type="entry name" value="PARP_CATALYTIC"/>
    <property type="match status" value="1"/>
</dbReference>
<dbReference type="InterPro" id="IPR002589">
    <property type="entry name" value="Macro_dom"/>
</dbReference>
<dbReference type="InterPro" id="IPR012677">
    <property type="entry name" value="Nucleotide-bd_a/b_plait_sf"/>
</dbReference>
<keyword evidence="11" id="KW-1185">Reference proteome</keyword>
<evidence type="ECO:0000256" key="4">
    <source>
        <dbReference type="ARBA" id="ARBA00023027"/>
    </source>
</evidence>
<dbReference type="Gene3D" id="3.30.70.330">
    <property type="match status" value="1"/>
</dbReference>
<dbReference type="Gene3D" id="3.40.220.10">
    <property type="entry name" value="Leucine Aminopeptidase, subunit E, domain 1"/>
    <property type="match status" value="5"/>
</dbReference>
<dbReference type="Proteomes" id="UP001162480">
    <property type="component" value="Chromosome 1"/>
</dbReference>
<dbReference type="CDD" id="cd02907">
    <property type="entry name" value="Macro_Af1521_BAL-like"/>
    <property type="match status" value="2"/>
</dbReference>
<name>A0AA36AHM0_OCTVU</name>
<dbReference type="PANTHER" id="PTHR14453:SF67">
    <property type="entry name" value="POLY [ADP-RIBOSE] POLYMERASE"/>
    <property type="match status" value="1"/>
</dbReference>
<evidence type="ECO:0000256" key="2">
    <source>
        <dbReference type="ARBA" id="ARBA00022676"/>
    </source>
</evidence>
<reference evidence="10" key="1">
    <citation type="submission" date="2023-08" db="EMBL/GenBank/DDBJ databases">
        <authorList>
            <person name="Alioto T."/>
            <person name="Alioto T."/>
            <person name="Gomez Garrido J."/>
        </authorList>
    </citation>
    <scope>NUCLEOTIDE SEQUENCE</scope>
</reference>
<dbReference type="FunFam" id="3.90.228.10:FF:000008">
    <property type="entry name" value="Poly [ADP-ribose] polymerase"/>
    <property type="match status" value="1"/>
</dbReference>
<dbReference type="PROSITE" id="PS51154">
    <property type="entry name" value="MACRO"/>
    <property type="match status" value="2"/>
</dbReference>
<dbReference type="PANTHER" id="PTHR14453">
    <property type="entry name" value="PARP/ZINC FINGER CCCH TYPE DOMAIN CONTAINING PROTEIN"/>
    <property type="match status" value="1"/>
</dbReference>
<evidence type="ECO:0000256" key="1">
    <source>
        <dbReference type="ARBA" id="ARBA00004123"/>
    </source>
</evidence>
<dbReference type="GO" id="GO:0003950">
    <property type="term" value="F:NAD+ poly-ADP-ribosyltransferase activity"/>
    <property type="evidence" value="ECO:0007669"/>
    <property type="project" value="UniProtKB-UniRule"/>
</dbReference>